<dbReference type="PANTHER" id="PTHR43649:SF29">
    <property type="entry name" value="OSMOPROTECTIVE COMPOUNDS-BINDING PROTEIN GGTB"/>
    <property type="match status" value="1"/>
</dbReference>
<dbReference type="RefSeq" id="WP_166988868.1">
    <property type="nucleotide sequence ID" value="NZ_CP061169.1"/>
</dbReference>
<evidence type="ECO:0000256" key="1">
    <source>
        <dbReference type="ARBA" id="ARBA00008520"/>
    </source>
</evidence>
<accession>A0ABX6YKV6</accession>
<feature type="chain" id="PRO_5045068872" evidence="3">
    <location>
        <begin position="32"/>
        <end position="452"/>
    </location>
</feature>
<evidence type="ECO:0000313" key="5">
    <source>
        <dbReference type="Proteomes" id="UP000662814"/>
    </source>
</evidence>
<dbReference type="Proteomes" id="UP000662814">
    <property type="component" value="Chromosome"/>
</dbReference>
<feature type="signal peptide" evidence="3">
    <location>
        <begin position="1"/>
        <end position="31"/>
    </location>
</feature>
<keyword evidence="5" id="KW-1185">Reference proteome</keyword>
<protein>
    <submittedName>
        <fullName evidence="4">Carbohydrate ABC transporter substrate-binding protein</fullName>
    </submittedName>
</protein>
<sequence length="452" mass="48518">MRTKNPTHIRIFKVGAVVASIAMLMTACASAEQAKGKQSGGDAEYYKAAVAEAKAIADGKDLNKSLEMVGLNSGGDGQALQELYKAFTEGTGVSVKYTGAPDVNNIVQSRLQAGNPPDVADLSLGIGLSYAKDGDTIDLSDAFGDELNENFSEEALENTSVDGKVFGIYQGFNNFMLWYNPETYSGPESPTSWEQIKDWTTEQADEGNPVWCAAQNAGAQSGFPGAQFLENIFLKKYGPELYREWGEGGLPWTSPEVKDAFEEFGAMIGTDDNVAGGVSGILSTQIATGYNGLTSDPASCQAILWGAWVPGYLGDTVRPGENLDFYRVPATNEEFADYELFQSSASVGFTDNDTTKAFLQFISSTPAQTYLASLGRWPVANKNVASDAYPTTILKKISEEYFGSSGTKPAIGPNALADPETQNAYWKGVVTYLQNPSQLDDVLKTIQAASEE</sequence>
<evidence type="ECO:0000313" key="4">
    <source>
        <dbReference type="EMBL" id="QPZ39459.1"/>
    </source>
</evidence>
<dbReference type="PANTHER" id="PTHR43649">
    <property type="entry name" value="ARABINOSE-BINDING PROTEIN-RELATED"/>
    <property type="match status" value="1"/>
</dbReference>
<dbReference type="PROSITE" id="PS51257">
    <property type="entry name" value="PROKAR_LIPOPROTEIN"/>
    <property type="match status" value="1"/>
</dbReference>
<keyword evidence="2" id="KW-0813">Transport</keyword>
<dbReference type="InterPro" id="IPR050490">
    <property type="entry name" value="Bact_solute-bd_prot1"/>
</dbReference>
<reference evidence="4 5" key="1">
    <citation type="submission" date="2020-12" db="EMBL/GenBank/DDBJ databases">
        <title>Microbacterium sp. HY060.</title>
        <authorList>
            <person name="Zhou J."/>
        </authorList>
    </citation>
    <scope>NUCLEOTIDE SEQUENCE [LARGE SCALE GENOMIC DNA]</scope>
    <source>
        <strain evidence="4 5">HY60</strain>
    </source>
</reference>
<dbReference type="SUPFAM" id="SSF53850">
    <property type="entry name" value="Periplasmic binding protein-like II"/>
    <property type="match status" value="1"/>
</dbReference>
<dbReference type="EMBL" id="CP061169">
    <property type="protein sequence ID" value="QPZ39459.1"/>
    <property type="molecule type" value="Genomic_DNA"/>
</dbReference>
<dbReference type="Gene3D" id="3.40.190.10">
    <property type="entry name" value="Periplasmic binding protein-like II"/>
    <property type="match status" value="2"/>
</dbReference>
<comment type="similarity">
    <text evidence="1">Belongs to the bacterial solute-binding protein 1 family.</text>
</comment>
<proteinExistence type="inferred from homology"/>
<evidence type="ECO:0000256" key="3">
    <source>
        <dbReference type="SAM" id="SignalP"/>
    </source>
</evidence>
<gene>
    <name evidence="4" type="ORF">HCR76_05205</name>
</gene>
<evidence type="ECO:0000256" key="2">
    <source>
        <dbReference type="ARBA" id="ARBA00022448"/>
    </source>
</evidence>
<name>A0ABX6YKV6_9MICO</name>
<organism evidence="4 5">
    <name type="scientific">Paramicrobacterium chengjingii</name>
    <dbReference type="NCBI Taxonomy" id="2769067"/>
    <lineage>
        <taxon>Bacteria</taxon>
        <taxon>Bacillati</taxon>
        <taxon>Actinomycetota</taxon>
        <taxon>Actinomycetes</taxon>
        <taxon>Micrococcales</taxon>
        <taxon>Microbacteriaceae</taxon>
        <taxon>Paramicrobacterium</taxon>
    </lineage>
</organism>
<keyword evidence="3" id="KW-0732">Signal</keyword>